<dbReference type="SUPFAM" id="SSF51735">
    <property type="entry name" value="NAD(P)-binding Rossmann-fold domains"/>
    <property type="match status" value="1"/>
</dbReference>
<organism evidence="2 3">
    <name type="scientific">Streptomyces iconiensis</name>
    <dbReference type="NCBI Taxonomy" id="1384038"/>
    <lineage>
        <taxon>Bacteria</taxon>
        <taxon>Bacillati</taxon>
        <taxon>Actinomycetota</taxon>
        <taxon>Actinomycetes</taxon>
        <taxon>Kitasatosporales</taxon>
        <taxon>Streptomycetaceae</taxon>
        <taxon>Streptomyces</taxon>
    </lineage>
</organism>
<gene>
    <name evidence="2" type="ORF">NMN56_000685</name>
</gene>
<dbReference type="Proteomes" id="UP001214441">
    <property type="component" value="Unassembled WGS sequence"/>
</dbReference>
<evidence type="ECO:0000313" key="2">
    <source>
        <dbReference type="EMBL" id="MDJ1130488.1"/>
    </source>
</evidence>
<dbReference type="InterPro" id="IPR002347">
    <property type="entry name" value="SDR_fam"/>
</dbReference>
<dbReference type="Gene3D" id="3.40.50.720">
    <property type="entry name" value="NAD(P)-binding Rossmann-like Domain"/>
    <property type="match status" value="1"/>
</dbReference>
<dbReference type="InterPro" id="IPR036291">
    <property type="entry name" value="NAD(P)-bd_dom_sf"/>
</dbReference>
<sequence>MAFLVQEVLEVLDEERGQQQDIARTPMRRAGSAEEAAPPIPFLAGDESSFVTGTELVVDGSLTAH</sequence>
<accession>A0ABT6ZN56</accession>
<dbReference type="Pfam" id="PF13561">
    <property type="entry name" value="adh_short_C2"/>
    <property type="match status" value="1"/>
</dbReference>
<evidence type="ECO:0000256" key="1">
    <source>
        <dbReference type="SAM" id="MobiDB-lite"/>
    </source>
</evidence>
<keyword evidence="3" id="KW-1185">Reference proteome</keyword>
<evidence type="ECO:0000313" key="3">
    <source>
        <dbReference type="Proteomes" id="UP001214441"/>
    </source>
</evidence>
<name>A0ABT6ZN56_9ACTN</name>
<protein>
    <submittedName>
        <fullName evidence="2">SDR family oxidoreductase</fullName>
    </submittedName>
</protein>
<dbReference type="EMBL" id="JANCPR020000001">
    <property type="protein sequence ID" value="MDJ1130488.1"/>
    <property type="molecule type" value="Genomic_DNA"/>
</dbReference>
<feature type="region of interest" description="Disordered" evidence="1">
    <location>
        <begin position="15"/>
        <end position="45"/>
    </location>
</feature>
<comment type="caution">
    <text evidence="2">The sequence shown here is derived from an EMBL/GenBank/DDBJ whole genome shotgun (WGS) entry which is preliminary data.</text>
</comment>
<proteinExistence type="predicted"/>
<reference evidence="2 3" key="1">
    <citation type="submission" date="2023-05" db="EMBL/GenBank/DDBJ databases">
        <title>Streptantibioticus silvisoli sp. nov., acidotolerant actinomycetes 1 from pine litter.</title>
        <authorList>
            <person name="Swiecimska M."/>
            <person name="Golinska P."/>
            <person name="Sangal V."/>
            <person name="Wachnowicz B."/>
            <person name="Goodfellow M."/>
        </authorList>
    </citation>
    <scope>NUCLEOTIDE SEQUENCE [LARGE SCALE GENOMIC DNA]</scope>
    <source>
        <strain evidence="2 3">DSM 42109</strain>
    </source>
</reference>